<comment type="similarity">
    <text evidence="1">Belongs to the EndA/NucM nuclease family.</text>
</comment>
<feature type="chain" id="PRO_5040217625" evidence="5">
    <location>
        <begin position="23"/>
        <end position="317"/>
    </location>
</feature>
<keyword evidence="2" id="KW-0540">Nuclease</keyword>
<keyword evidence="5" id="KW-0732">Signal</keyword>
<dbReference type="InterPro" id="IPR035451">
    <property type="entry name" value="Ada-like_dom_sf"/>
</dbReference>
<dbReference type="PANTHER" id="PTHR33607">
    <property type="entry name" value="ENDONUCLEASE-1"/>
    <property type="match status" value="1"/>
</dbReference>
<dbReference type="InterPro" id="IPR044925">
    <property type="entry name" value="His-Me_finger_sf"/>
</dbReference>
<keyword evidence="6" id="KW-0255">Endonuclease</keyword>
<evidence type="ECO:0000256" key="1">
    <source>
        <dbReference type="ARBA" id="ARBA00006429"/>
    </source>
</evidence>
<evidence type="ECO:0000256" key="3">
    <source>
        <dbReference type="ARBA" id="ARBA00022801"/>
    </source>
</evidence>
<evidence type="ECO:0000256" key="4">
    <source>
        <dbReference type="SAM" id="MobiDB-lite"/>
    </source>
</evidence>
<dbReference type="SUPFAM" id="SSF54060">
    <property type="entry name" value="His-Me finger endonucleases"/>
    <property type="match status" value="1"/>
</dbReference>
<dbReference type="RefSeq" id="WP_233925664.1">
    <property type="nucleotide sequence ID" value="NZ_JAJVKT010000007.1"/>
</dbReference>
<dbReference type="AlphaFoldDB" id="A0A9Q3W5X0"/>
<gene>
    <name evidence="6" type="ORF">LZG35_07125</name>
</gene>
<protein>
    <submittedName>
        <fullName evidence="6">Endonuclease</fullName>
    </submittedName>
</protein>
<sequence>MALLKRGLLALFVCLFTLSAQAAPQHFAEAKEELRDHVYNDRNQVGDAYCQCTWDWTGRTGGRVHLRECGYQVRAQANRAARIEWEHIVPASNFGRQRQCWQNGGRRNCVSEDPLFRVMEADMHNLTPVVGEVNGDRSNYNFGPVRNVAAQYGACDFKVDFKHRTAQPPPALRGQVARVYFYMADRYDLRLSKQQQRLLMAWDRGHPVSTWERQRDRRIAAIMGHSNPFVTGERSWTLNHRNSREGLVSVVADASRTPASTESTRSAGPIHGNRNSKVYHLPQGCPSYNAMKPSNRVNFDSEAAARAAGYRKAGNCR</sequence>
<dbReference type="PANTHER" id="PTHR33607:SF2">
    <property type="entry name" value="ENDONUCLEASE-1"/>
    <property type="match status" value="1"/>
</dbReference>
<feature type="region of interest" description="Disordered" evidence="4">
    <location>
        <begin position="254"/>
        <end position="275"/>
    </location>
</feature>
<comment type="caution">
    <text evidence="6">The sequence shown here is derived from an EMBL/GenBank/DDBJ whole genome shotgun (WGS) entry which is preliminary data.</text>
</comment>
<evidence type="ECO:0000313" key="6">
    <source>
        <dbReference type="EMBL" id="MCE7508407.1"/>
    </source>
</evidence>
<keyword evidence="3" id="KW-0378">Hydrolase</keyword>
<organism evidence="6 7">
    <name type="scientific">Alloalcanivorax xenomutans</name>
    <dbReference type="NCBI Taxonomy" id="1094342"/>
    <lineage>
        <taxon>Bacteria</taxon>
        <taxon>Pseudomonadati</taxon>
        <taxon>Pseudomonadota</taxon>
        <taxon>Gammaproteobacteria</taxon>
        <taxon>Oceanospirillales</taxon>
        <taxon>Alcanivoracaceae</taxon>
        <taxon>Alloalcanivorax</taxon>
    </lineage>
</organism>
<keyword evidence="7" id="KW-1185">Reference proteome</keyword>
<dbReference type="Pfam" id="PF04231">
    <property type="entry name" value="Endonuclease_1"/>
    <property type="match status" value="1"/>
</dbReference>
<evidence type="ECO:0000256" key="2">
    <source>
        <dbReference type="ARBA" id="ARBA00022722"/>
    </source>
</evidence>
<feature type="signal peptide" evidence="5">
    <location>
        <begin position="1"/>
        <end position="22"/>
    </location>
</feature>
<dbReference type="Proteomes" id="UP001107961">
    <property type="component" value="Unassembled WGS sequence"/>
</dbReference>
<reference evidence="6" key="1">
    <citation type="submission" date="2022-01" db="EMBL/GenBank/DDBJ databases">
        <authorList>
            <person name="Karlyshev A.V."/>
            <person name="Jaspars M."/>
        </authorList>
    </citation>
    <scope>NUCLEOTIDE SEQUENCE</scope>
    <source>
        <strain evidence="6">AGSA3-2</strain>
    </source>
</reference>
<dbReference type="Gene3D" id="3.40.10.10">
    <property type="entry name" value="DNA Methylphosphotriester Repair Domain"/>
    <property type="match status" value="1"/>
</dbReference>
<evidence type="ECO:0000313" key="7">
    <source>
        <dbReference type="Proteomes" id="UP001107961"/>
    </source>
</evidence>
<evidence type="ECO:0000256" key="5">
    <source>
        <dbReference type="SAM" id="SignalP"/>
    </source>
</evidence>
<dbReference type="EMBL" id="JAJVKT010000007">
    <property type="protein sequence ID" value="MCE7508407.1"/>
    <property type="molecule type" value="Genomic_DNA"/>
</dbReference>
<proteinExistence type="inferred from homology"/>
<dbReference type="GO" id="GO:0016787">
    <property type="term" value="F:hydrolase activity"/>
    <property type="evidence" value="ECO:0007669"/>
    <property type="project" value="UniProtKB-KW"/>
</dbReference>
<dbReference type="GO" id="GO:0004519">
    <property type="term" value="F:endonuclease activity"/>
    <property type="evidence" value="ECO:0007669"/>
    <property type="project" value="UniProtKB-KW"/>
</dbReference>
<name>A0A9Q3W5X0_9GAMM</name>
<dbReference type="InterPro" id="IPR007346">
    <property type="entry name" value="Endonuclease-I"/>
</dbReference>
<feature type="compositionally biased region" description="Polar residues" evidence="4">
    <location>
        <begin position="257"/>
        <end position="266"/>
    </location>
</feature>
<dbReference type="SUPFAM" id="SSF57884">
    <property type="entry name" value="Ada DNA repair protein, N-terminal domain (N-Ada 10)"/>
    <property type="match status" value="1"/>
</dbReference>
<accession>A0A9Q3W5X0</accession>